<dbReference type="GO" id="GO:0005524">
    <property type="term" value="F:ATP binding"/>
    <property type="evidence" value="ECO:0007669"/>
    <property type="project" value="UniProtKB-KW"/>
</dbReference>
<evidence type="ECO:0000256" key="4">
    <source>
        <dbReference type="ARBA" id="ARBA00022840"/>
    </source>
</evidence>
<comment type="caution">
    <text evidence="12">The sequence shown here is derived from an EMBL/GenBank/DDBJ whole genome shotgun (WGS) entry which is preliminary data.</text>
</comment>
<dbReference type="SUPFAM" id="SSF55681">
    <property type="entry name" value="Class II aaRS and biotin synthetases"/>
    <property type="match status" value="1"/>
</dbReference>
<evidence type="ECO:0000256" key="7">
    <source>
        <dbReference type="ARBA" id="ARBA00034892"/>
    </source>
</evidence>
<dbReference type="EMBL" id="SRPO01000017">
    <property type="protein sequence ID" value="KAG5948505.1"/>
    <property type="molecule type" value="Genomic_DNA"/>
</dbReference>
<evidence type="ECO:0000256" key="8">
    <source>
        <dbReference type="PIRSR" id="PIRSR001529-1"/>
    </source>
</evidence>
<keyword evidence="13" id="KW-1185">Reference proteome</keyword>
<dbReference type="Proteomes" id="UP000706124">
    <property type="component" value="Unassembled WGS sequence"/>
</dbReference>
<feature type="region of interest" description="Disordered" evidence="10">
    <location>
        <begin position="167"/>
        <end position="200"/>
    </location>
</feature>
<feature type="binding site" evidence="8">
    <location>
        <position position="464"/>
    </location>
    <ligand>
        <name>L-serine</name>
        <dbReference type="ChEBI" id="CHEBI:33384"/>
    </ligand>
</feature>
<feature type="binding site" evidence="9">
    <location>
        <begin position="354"/>
        <end position="357"/>
    </location>
    <ligand>
        <name>ATP</name>
        <dbReference type="ChEBI" id="CHEBI:30616"/>
    </ligand>
</feature>
<dbReference type="PANTHER" id="PTHR11778">
    <property type="entry name" value="SERYL-TRNA SYNTHETASE"/>
    <property type="match status" value="1"/>
</dbReference>
<dbReference type="FunFam" id="3.30.930.10:FF:000069">
    <property type="entry name" value="Seryl-tRNA synthetase"/>
    <property type="match status" value="1"/>
</dbReference>
<feature type="binding site" evidence="8">
    <location>
        <position position="361"/>
    </location>
    <ligand>
        <name>L-serine</name>
        <dbReference type="ChEBI" id="CHEBI:33384"/>
    </ligand>
</feature>
<dbReference type="Pfam" id="PF00587">
    <property type="entry name" value="tRNA-synt_2b"/>
    <property type="match status" value="1"/>
</dbReference>
<feature type="binding site" evidence="8">
    <location>
        <position position="338"/>
    </location>
    <ligand>
        <name>L-serine</name>
        <dbReference type="ChEBI" id="CHEBI:33384"/>
    </ligand>
</feature>
<keyword evidence="3" id="KW-0547">Nucleotide-binding</keyword>
<keyword evidence="4 9" id="KW-0067">ATP-binding</keyword>
<sequence length="514" mass="57402">MNLPLPCPRCRAFRLQLGSQSPRALLRRTFTAHKRPPSAPKPIIDYKAIRRDPELYERTCKQRNYAPLAQHPSRIVELHQKCLQLQRHVRSDQVWANLLRRYLTNRIKFLADTATDSHDNTKKLREMSPEQVKAAAREVKTKIAEFEKAESEVLAEIHALALEMPNLTSETTPPGDEHEVRSYINESPLPPNTKPGTTPHPWRSHDDIGTELGVLDFATAATTSGWGWYYMLGGAAQLEQALIQYALSMATKHGWMQVSPPTMVYSHIGSACGFRPRDTHGEQQVYTVAQSHEDAARGVPELCLSGTSEIPLAGMKVSCTIPAKDLPLKCVAVSRCYRAEAGARGADTRGLYRVHEFTKVELFAWTAPESAAAETVYQQILALQTEILRSLGLYCRVLEMPARDLGASATRKVDIEAWFPGRQKLPSAGWGEVTSASTCTDYQTRRLATRTEFNGAKVFPWTCNGTALAVPRVVAALLEYGWDEETKTVVIPPVLRPWMGGRERFGRVGELESE</sequence>
<dbReference type="OrthoDB" id="10264585at2759"/>
<keyword evidence="2" id="KW-0436">Ligase</keyword>
<dbReference type="GO" id="GO:0006434">
    <property type="term" value="P:seryl-tRNA aminoacylation"/>
    <property type="evidence" value="ECO:0007669"/>
    <property type="project" value="InterPro"/>
</dbReference>
<name>A0A9P7MIZ5_9HYPO</name>
<dbReference type="EC" id="6.1.1.11" evidence="1"/>
<feature type="binding site" evidence="9">
    <location>
        <begin position="432"/>
        <end position="435"/>
    </location>
    <ligand>
        <name>ATP</name>
        <dbReference type="ChEBI" id="CHEBI:30616"/>
    </ligand>
</feature>
<evidence type="ECO:0000256" key="1">
    <source>
        <dbReference type="ARBA" id="ARBA00012840"/>
    </source>
</evidence>
<dbReference type="SUPFAM" id="SSF46589">
    <property type="entry name" value="tRNA-binding arm"/>
    <property type="match status" value="1"/>
</dbReference>
<feature type="domain" description="Aminoacyl-transfer RNA synthetases class-II family profile" evidence="11">
    <location>
        <begin position="238"/>
        <end position="492"/>
    </location>
</feature>
<dbReference type="NCBIfam" id="TIGR00414">
    <property type="entry name" value="serS"/>
    <property type="match status" value="1"/>
</dbReference>
<evidence type="ECO:0000256" key="9">
    <source>
        <dbReference type="PIRSR" id="PIRSR001529-2"/>
    </source>
</evidence>
<gene>
    <name evidence="12" type="ORF">E4U60_001653</name>
</gene>
<dbReference type="PROSITE" id="PS50862">
    <property type="entry name" value="AA_TRNA_LIGASE_II"/>
    <property type="match status" value="1"/>
</dbReference>
<evidence type="ECO:0000313" key="12">
    <source>
        <dbReference type="EMBL" id="KAG5948505.1"/>
    </source>
</evidence>
<evidence type="ECO:0000256" key="10">
    <source>
        <dbReference type="SAM" id="MobiDB-lite"/>
    </source>
</evidence>
<protein>
    <recommendedName>
        <fullName evidence="1">serine--tRNA ligase</fullName>
        <ecNumber evidence="1">6.1.1.11</ecNumber>
    </recommendedName>
    <alternativeName>
        <fullName evidence="6">Seryl-tRNA synthetase</fullName>
    </alternativeName>
    <alternativeName>
        <fullName evidence="7">Seryl-tRNA(Ser) synthetase</fullName>
    </alternativeName>
</protein>
<dbReference type="GO" id="GO:0004828">
    <property type="term" value="F:serine-tRNA ligase activity"/>
    <property type="evidence" value="ECO:0007669"/>
    <property type="project" value="UniProtKB-EC"/>
</dbReference>
<keyword evidence="5" id="KW-0030">Aminoacyl-tRNA synthetase</keyword>
<dbReference type="Gene3D" id="3.30.930.10">
    <property type="entry name" value="Bira Bifunctional Protein, Domain 2"/>
    <property type="match status" value="1"/>
</dbReference>
<dbReference type="AlphaFoldDB" id="A0A9P7MIZ5"/>
<evidence type="ECO:0000313" key="13">
    <source>
        <dbReference type="Proteomes" id="UP000706124"/>
    </source>
</evidence>
<organism evidence="12 13">
    <name type="scientific">Claviceps pazoutovae</name>
    <dbReference type="NCBI Taxonomy" id="1649127"/>
    <lineage>
        <taxon>Eukaryota</taxon>
        <taxon>Fungi</taxon>
        <taxon>Dikarya</taxon>
        <taxon>Ascomycota</taxon>
        <taxon>Pezizomycotina</taxon>
        <taxon>Sordariomycetes</taxon>
        <taxon>Hypocreomycetidae</taxon>
        <taxon>Hypocreales</taxon>
        <taxon>Clavicipitaceae</taxon>
        <taxon>Claviceps</taxon>
    </lineage>
</organism>
<evidence type="ECO:0000259" key="11">
    <source>
        <dbReference type="PROSITE" id="PS50862"/>
    </source>
</evidence>
<evidence type="ECO:0000256" key="2">
    <source>
        <dbReference type="ARBA" id="ARBA00022598"/>
    </source>
</evidence>
<feature type="site" description="Important for serine binding" evidence="8">
    <location>
        <position position="466"/>
    </location>
</feature>
<evidence type="ECO:0000256" key="6">
    <source>
        <dbReference type="ARBA" id="ARBA00031113"/>
    </source>
</evidence>
<dbReference type="InterPro" id="IPR002314">
    <property type="entry name" value="aa-tRNA-synt_IIb"/>
</dbReference>
<evidence type="ECO:0000256" key="5">
    <source>
        <dbReference type="ARBA" id="ARBA00023146"/>
    </source>
</evidence>
<dbReference type="InterPro" id="IPR010978">
    <property type="entry name" value="tRNA-bd_arm"/>
</dbReference>
<dbReference type="PIRSF" id="PIRSF001529">
    <property type="entry name" value="Ser-tRNA-synth_IIa"/>
    <property type="match status" value="1"/>
</dbReference>
<dbReference type="InterPro" id="IPR002317">
    <property type="entry name" value="Ser-tRNA-ligase_type_1"/>
</dbReference>
<feature type="binding site" evidence="8">
    <location>
        <position position="307"/>
    </location>
    <ligand>
        <name>L-serine</name>
        <dbReference type="ChEBI" id="CHEBI:33384"/>
    </ligand>
</feature>
<dbReference type="InterPro" id="IPR042103">
    <property type="entry name" value="SerRS_1_N_sf"/>
</dbReference>
<proteinExistence type="predicted"/>
<reference evidence="12 13" key="1">
    <citation type="journal article" date="2020" name="bioRxiv">
        <title>Whole genome comparisons of ergot fungi reveals the divergence and evolution of species within the genus Claviceps are the result of varying mechanisms driving genome evolution and host range expansion.</title>
        <authorList>
            <person name="Wyka S.A."/>
            <person name="Mondo S.J."/>
            <person name="Liu M."/>
            <person name="Dettman J."/>
            <person name="Nalam V."/>
            <person name="Broders K.D."/>
        </authorList>
    </citation>
    <scope>NUCLEOTIDE SEQUENCE [LARGE SCALE GENOMIC DNA]</scope>
    <source>
        <strain evidence="12 13">CCC 1485</strain>
    </source>
</reference>
<dbReference type="InterPro" id="IPR045864">
    <property type="entry name" value="aa-tRNA-synth_II/BPL/LPL"/>
</dbReference>
<dbReference type="Gene3D" id="1.10.287.40">
    <property type="entry name" value="Serine-tRNA synthetase, tRNA binding domain"/>
    <property type="match status" value="1"/>
</dbReference>
<feature type="binding site" evidence="9">
    <location>
        <begin position="338"/>
        <end position="340"/>
    </location>
    <ligand>
        <name>ATP</name>
        <dbReference type="ChEBI" id="CHEBI:30616"/>
    </ligand>
</feature>
<dbReference type="InterPro" id="IPR006195">
    <property type="entry name" value="aa-tRNA-synth_II"/>
</dbReference>
<accession>A0A9P7MIZ5</accession>
<dbReference type="PRINTS" id="PR00981">
    <property type="entry name" value="TRNASYNTHSER"/>
</dbReference>
<evidence type="ECO:0000256" key="3">
    <source>
        <dbReference type="ARBA" id="ARBA00022741"/>
    </source>
</evidence>